<feature type="transmembrane region" description="Helical" evidence="7">
    <location>
        <begin position="89"/>
        <end position="106"/>
    </location>
</feature>
<comment type="subcellular location">
    <subcellularLocation>
        <location evidence="1">Membrane</location>
        <topology evidence="1">Multi-pass membrane protein</topology>
    </subcellularLocation>
</comment>
<accession>A0ABM3M2A0</accession>
<organism evidence="9 10">
    <name type="scientific">Bicyclus anynana</name>
    <name type="common">Squinting bush brown butterfly</name>
    <dbReference type="NCBI Taxonomy" id="110368"/>
    <lineage>
        <taxon>Eukaryota</taxon>
        <taxon>Metazoa</taxon>
        <taxon>Ecdysozoa</taxon>
        <taxon>Arthropoda</taxon>
        <taxon>Hexapoda</taxon>
        <taxon>Insecta</taxon>
        <taxon>Pterygota</taxon>
        <taxon>Neoptera</taxon>
        <taxon>Endopterygota</taxon>
        <taxon>Lepidoptera</taxon>
        <taxon>Glossata</taxon>
        <taxon>Ditrysia</taxon>
        <taxon>Papilionoidea</taxon>
        <taxon>Nymphalidae</taxon>
        <taxon>Satyrinae</taxon>
        <taxon>Satyrini</taxon>
        <taxon>Mycalesina</taxon>
        <taxon>Bicyclus</taxon>
    </lineage>
</organism>
<dbReference type="PANTHER" id="PTHR13144">
    <property type="entry name" value="TEX261 PROTEIN"/>
    <property type="match status" value="1"/>
</dbReference>
<gene>
    <name evidence="10" type="primary">LOC112047096</name>
</gene>
<dbReference type="RefSeq" id="XP_052745627.1">
    <property type="nucleotide sequence ID" value="XM_052889667.1"/>
</dbReference>
<evidence type="ECO:0000256" key="5">
    <source>
        <dbReference type="ARBA" id="ARBA00022989"/>
    </source>
</evidence>
<feature type="transmembrane region" description="Helical" evidence="7">
    <location>
        <begin position="126"/>
        <end position="151"/>
    </location>
</feature>
<feature type="transmembrane region" description="Helical" evidence="7">
    <location>
        <begin position="6"/>
        <end position="31"/>
    </location>
</feature>
<evidence type="ECO:0000256" key="4">
    <source>
        <dbReference type="ARBA" id="ARBA00022692"/>
    </source>
</evidence>
<dbReference type="PANTHER" id="PTHR13144:SF0">
    <property type="entry name" value="PROTEIN TEX261"/>
    <property type="match status" value="1"/>
</dbReference>
<evidence type="ECO:0000256" key="6">
    <source>
        <dbReference type="ARBA" id="ARBA00023136"/>
    </source>
</evidence>
<sequence>MLFFYLLSILSIVVQAAFVTLSIAAGLYYLAEVVEEYTVTAKYVITWLVFITAAIHVGLALLEELPLHLHALGLLQQFLHLLLLRQFPVVRPASAVFCAAVANLALHHYTALRHFSGVYYNFSEVLSYFTLCLWVVPFALFVSLSANDYVLPTTDERQHLLDDGNVVSDYLSRKAKKYSLLSFFSYAKESILPQRSKKAF</sequence>
<dbReference type="Pfam" id="PF04148">
    <property type="entry name" value="Erv26"/>
    <property type="match status" value="1"/>
</dbReference>
<reference evidence="10" key="1">
    <citation type="submission" date="2025-08" db="UniProtKB">
        <authorList>
            <consortium name="RefSeq"/>
        </authorList>
    </citation>
    <scope>IDENTIFICATION</scope>
</reference>
<keyword evidence="5 7" id="KW-1133">Transmembrane helix</keyword>
<name>A0ABM3M2A0_BICAN</name>
<keyword evidence="4 7" id="KW-0812">Transmembrane</keyword>
<evidence type="ECO:0000256" key="8">
    <source>
        <dbReference type="SAM" id="SignalP"/>
    </source>
</evidence>
<evidence type="ECO:0000313" key="10">
    <source>
        <dbReference type="RefSeq" id="XP_052745627.1"/>
    </source>
</evidence>
<keyword evidence="6 7" id="KW-0472">Membrane</keyword>
<feature type="transmembrane region" description="Helical" evidence="7">
    <location>
        <begin position="43"/>
        <end position="61"/>
    </location>
</feature>
<protein>
    <recommendedName>
        <fullName evidence="3">Protein TEX261</fullName>
    </recommendedName>
</protein>
<keyword evidence="8" id="KW-0732">Signal</keyword>
<evidence type="ECO:0000256" key="7">
    <source>
        <dbReference type="SAM" id="Phobius"/>
    </source>
</evidence>
<comment type="similarity">
    <text evidence="2">Belongs to the SVP26 family.</text>
</comment>
<keyword evidence="9" id="KW-1185">Reference proteome</keyword>
<evidence type="ECO:0000256" key="2">
    <source>
        <dbReference type="ARBA" id="ARBA00008096"/>
    </source>
</evidence>
<dbReference type="Proteomes" id="UP001652582">
    <property type="component" value="Chromosome 26"/>
</dbReference>
<evidence type="ECO:0000256" key="1">
    <source>
        <dbReference type="ARBA" id="ARBA00004141"/>
    </source>
</evidence>
<evidence type="ECO:0000313" key="9">
    <source>
        <dbReference type="Proteomes" id="UP001652582"/>
    </source>
</evidence>
<proteinExistence type="inferred from homology"/>
<dbReference type="InterPro" id="IPR007277">
    <property type="entry name" value="Svp26/Tex261"/>
</dbReference>
<dbReference type="GeneID" id="112047096"/>
<evidence type="ECO:0000256" key="3">
    <source>
        <dbReference type="ARBA" id="ARBA00017877"/>
    </source>
</evidence>
<feature type="signal peptide" evidence="8">
    <location>
        <begin position="1"/>
        <end position="16"/>
    </location>
</feature>
<feature type="chain" id="PRO_5047515056" description="Protein TEX261" evidence="8">
    <location>
        <begin position="17"/>
        <end position="200"/>
    </location>
</feature>